<dbReference type="EMBL" id="JAAGOH010000013">
    <property type="protein sequence ID" value="NDY91945.1"/>
    <property type="molecule type" value="Genomic_DNA"/>
</dbReference>
<dbReference type="Pfam" id="PF05159">
    <property type="entry name" value="Capsule_synth"/>
    <property type="match status" value="3"/>
</dbReference>
<dbReference type="RefSeq" id="WP_163457797.1">
    <property type="nucleotide sequence ID" value="NZ_JAAGOH010000013.1"/>
</dbReference>
<accession>A0A7C9TLC8</accession>
<dbReference type="Proteomes" id="UP000484255">
    <property type="component" value="Unassembled WGS sequence"/>
</dbReference>
<reference evidence="1 2" key="1">
    <citation type="submission" date="2020-02" db="EMBL/GenBank/DDBJ databases">
        <title>Ideonella bacterium strain TBM-1.</title>
        <authorList>
            <person name="Chen W.-M."/>
        </authorList>
    </citation>
    <scope>NUCLEOTIDE SEQUENCE [LARGE SCALE GENOMIC DNA]</scope>
    <source>
        <strain evidence="1 2">TBM-1</strain>
    </source>
</reference>
<evidence type="ECO:0000313" key="2">
    <source>
        <dbReference type="Proteomes" id="UP000484255"/>
    </source>
</evidence>
<dbReference type="CDD" id="cd16440">
    <property type="entry name" value="beta_Kdo_transferase_KpsC_1"/>
    <property type="match status" value="1"/>
</dbReference>
<dbReference type="AlphaFoldDB" id="A0A7C9TLC8"/>
<evidence type="ECO:0000313" key="1">
    <source>
        <dbReference type="EMBL" id="NDY91945.1"/>
    </source>
</evidence>
<sequence length="679" mass="76408">MDDLSPDLALAPWRHVVAHGQGVRDIGGLSTLLQGYTLLRPGRTRQAQAVLAWGRKPSAERAERWGRAHGLPLLRLEDAFLRSVGLGDESPPLGLVLDDRGIYYDAGQPSRLDALLDLPLEPADLERGQHLLERWCALRLSKYNQAREHPRWARAGDVLVVDQTAGDASIAFGQAEAASFQRMLEAALDEHPGQRVLLKVHPDVLAGRKSGHFDPQRLRWPDRVHLLARPCHPPSLLQKVAAVYVVTSQMGFEALLWGRPVRCFGMPFYAGRGLTADDRPAPDWRRPVPLPALALAALARYARYRHPETGQRCEVEALMDWMGWQRQQRERFAPRLVALGFSGWKRPLVRQFLAGSQVRFQSPEVPAPAGAHLVLWGLQPLPDWTQERPPASVLRLEDGFLRSVGLGADLVRPVSWVADHHGLHYDARQPSDLERLLQTHPFPPELLARAARLRERILALRLTKYNVGQGRWRRPPQARQVVLVVGQVESDAALRHAAPEVCTNMGLLQAVRAARPQAWVVYKPHPDVLAGLRRQGQGEDAATRWCDECLADVPMPDVLDQVDEVHVLTSLAGFEALMRGRAVVTWGQPFYAGWGLTEDRCPVGRRRRQLPLDALVAATLLLYPTYLQRDSGQFCQAERTLEDLADWARHAGGQPTPLWRRVWRRVLRWGVERRRSRLG</sequence>
<gene>
    <name evidence="1" type="ORF">G3A44_12185</name>
</gene>
<keyword evidence="2" id="KW-1185">Reference proteome</keyword>
<protein>
    <submittedName>
        <fullName evidence="1">Capsular polysaccharide biosynthesis protein</fullName>
    </submittedName>
</protein>
<organism evidence="1 2">
    <name type="scientific">Ideonella livida</name>
    <dbReference type="NCBI Taxonomy" id="2707176"/>
    <lineage>
        <taxon>Bacteria</taxon>
        <taxon>Pseudomonadati</taxon>
        <taxon>Pseudomonadota</taxon>
        <taxon>Betaproteobacteria</taxon>
        <taxon>Burkholderiales</taxon>
        <taxon>Sphaerotilaceae</taxon>
        <taxon>Ideonella</taxon>
    </lineage>
</organism>
<dbReference type="InterPro" id="IPR007833">
    <property type="entry name" value="Capsule_polysaccharide_synth"/>
</dbReference>
<name>A0A7C9TLC8_9BURK</name>
<dbReference type="CDD" id="cd16439">
    <property type="entry name" value="beta_Kdo_transferase_KpsC_2"/>
    <property type="match status" value="1"/>
</dbReference>
<dbReference type="GO" id="GO:0000271">
    <property type="term" value="P:polysaccharide biosynthetic process"/>
    <property type="evidence" value="ECO:0007669"/>
    <property type="project" value="InterPro"/>
</dbReference>
<comment type="caution">
    <text evidence="1">The sequence shown here is derived from an EMBL/GenBank/DDBJ whole genome shotgun (WGS) entry which is preliminary data.</text>
</comment>
<proteinExistence type="predicted"/>
<dbReference type="GO" id="GO:0015774">
    <property type="term" value="P:polysaccharide transport"/>
    <property type="evidence" value="ECO:0007669"/>
    <property type="project" value="InterPro"/>
</dbReference>